<dbReference type="KEGG" id="tun:J9260_05975"/>
<evidence type="ECO:0000313" key="2">
    <source>
        <dbReference type="Proteomes" id="UP000672009"/>
    </source>
</evidence>
<dbReference type="RefSeq" id="WP_210220110.1">
    <property type="nucleotide sequence ID" value="NZ_CP072793.1"/>
</dbReference>
<proteinExistence type="predicted"/>
<protein>
    <submittedName>
        <fullName evidence="1">Uncharacterized protein</fullName>
    </submittedName>
</protein>
<evidence type="ECO:0000313" key="1">
    <source>
        <dbReference type="EMBL" id="QTR54634.1"/>
    </source>
</evidence>
<dbReference type="EMBL" id="CP072793">
    <property type="protein sequence ID" value="QTR54634.1"/>
    <property type="molecule type" value="Genomic_DNA"/>
</dbReference>
<keyword evidence="2" id="KW-1185">Reference proteome</keyword>
<reference evidence="1" key="1">
    <citation type="submission" date="2021-04" db="EMBL/GenBank/DDBJ databases">
        <title>Genomics, taxonomy and metabolism of representatives of sulfur bacteria of the genus Thiothrix: Thiothrix fructosivorans QT, Thiothrix unzii A1T and three new species, Thiothrix subterranea sp. nov., Thiothrix litoralis sp. nov. and 'Candidatus Thiothrix anitrata' sp. nov.</title>
        <authorList>
            <person name="Ravin N.V."/>
            <person name="Smolyakov D."/>
            <person name="Rudenko T.S."/>
            <person name="Mardanov A.V."/>
            <person name="Beletsky A.V."/>
            <person name="Markov N.D."/>
            <person name="Fomenkov A.I."/>
            <person name="Roberts R.J."/>
            <person name="Karnachuk O.V."/>
            <person name="Novikov A."/>
            <person name="Grabovich M.Y."/>
        </authorList>
    </citation>
    <scope>NUCLEOTIDE SEQUENCE</scope>
    <source>
        <strain evidence="1">A1</strain>
    </source>
</reference>
<dbReference type="AlphaFoldDB" id="A0A975IID5"/>
<accession>A0A975IID5</accession>
<name>A0A975IID5_9GAMM</name>
<sequence>MQLNGIPVKLHRTPKGKTLLQPQAHAYCRWESVSGADSSVTRHRQMKQAIARAVQLRGCVRAVSFLPDGIVQHGEWRRV</sequence>
<dbReference type="Proteomes" id="UP000672009">
    <property type="component" value="Chromosome"/>
</dbReference>
<gene>
    <name evidence="1" type="ORF">J9260_05975</name>
</gene>
<organism evidence="1 2">
    <name type="scientific">Thiothrix unzii</name>
    <dbReference type="NCBI Taxonomy" id="111769"/>
    <lineage>
        <taxon>Bacteria</taxon>
        <taxon>Pseudomonadati</taxon>
        <taxon>Pseudomonadota</taxon>
        <taxon>Gammaproteobacteria</taxon>
        <taxon>Thiotrichales</taxon>
        <taxon>Thiotrichaceae</taxon>
        <taxon>Thiothrix</taxon>
    </lineage>
</organism>